<gene>
    <name evidence="4" type="ORF">C1I63_01365</name>
</gene>
<organism evidence="4 5">
    <name type="scientific">Rathayibacter caricis DSM 15933</name>
    <dbReference type="NCBI Taxonomy" id="1328867"/>
    <lineage>
        <taxon>Bacteria</taxon>
        <taxon>Bacillati</taxon>
        <taxon>Actinomycetota</taxon>
        <taxon>Actinomycetes</taxon>
        <taxon>Micrococcales</taxon>
        <taxon>Microbacteriaceae</taxon>
        <taxon>Rathayibacter</taxon>
    </lineage>
</organism>
<dbReference type="PROSITE" id="PS51831">
    <property type="entry name" value="HD"/>
    <property type="match status" value="1"/>
</dbReference>
<dbReference type="AlphaFoldDB" id="A0A2T4UYF3"/>
<keyword evidence="5" id="KW-1185">Reference proteome</keyword>
<dbReference type="Proteomes" id="UP000241085">
    <property type="component" value="Unassembled WGS sequence"/>
</dbReference>
<evidence type="ECO:0000313" key="4">
    <source>
        <dbReference type="EMBL" id="PTL74549.1"/>
    </source>
</evidence>
<sequence>MEAQQSTVENSGTVERGGSVEQSGTGEQSGRDRHHRDRRTDRRIPEPVDRFATGEDFPEYRVDLERIRFSPYFARLSAVTQVISPSGVGQVVHNRLTHSIKVTAVARAIAMQLTTTDPGQRDLVERLGGCDPVVVQAAASAHDLGHPPFGHLGEQALDRLARERLGLEEGFEGNAQSFRILSELDVCETVEAGLNLTAASRAAVLKYPWGRTVCRPGIESADPTELPRGSTASRWETAPPKFSAYTLDLDDLLDARGVFEAIAPWQQTLECSVMDVADDIAYSLHDLDDFYRAGVLQQAAVAVEFRAFLREQNALAALDAGELWARAPGHSLEMLRRRLVARDPWIASDEHFRSSVERVSTELVEGLLAVPFDGSTRTERAIEAFVSSWIGRLQRSVLVLAEPNVRSGHVSLLPDAWHDVAVLKFVHTRFVIDRPDFATYQRGQSRVLETLVTHLDDWLDDPRDGSRAPQKLLDLIELATDGYFRLRADRPEWLPAGERGRPRVDPESLQRLGRARGIVDYVATLTDEQAMALAARLRGDREPWAMGT</sequence>
<dbReference type="InterPro" id="IPR003607">
    <property type="entry name" value="HD/PDEase_dom"/>
</dbReference>
<reference evidence="4 5" key="1">
    <citation type="submission" date="2018-03" db="EMBL/GenBank/DDBJ databases">
        <title>Bacteriophage NCPPB3778 and a type I-E CRISPR drive the evolution of the US Biological Select Agent, Rathayibacter toxicus.</title>
        <authorList>
            <person name="Davis E.W.II."/>
            <person name="Tabima J.F."/>
            <person name="Weisberg A.J."/>
            <person name="Dantas Lopes L."/>
            <person name="Wiseman M.S."/>
            <person name="Wiseman M.S."/>
            <person name="Pupko T."/>
            <person name="Belcher M.S."/>
            <person name="Sechler A.J."/>
            <person name="Tancos M.A."/>
            <person name="Schroeder B.K."/>
            <person name="Murray T.D."/>
            <person name="Luster D.G."/>
            <person name="Schneider W.L."/>
            <person name="Rogers E."/>
            <person name="Andreote F.D."/>
            <person name="Grunwald N.J."/>
            <person name="Putnam M.L."/>
            <person name="Chang J.H."/>
        </authorList>
    </citation>
    <scope>NUCLEOTIDE SEQUENCE [LARGE SCALE GENOMIC DNA]</scope>
    <source>
        <strain evidence="4 5">DSM 15933</strain>
    </source>
</reference>
<dbReference type="SUPFAM" id="SSF109604">
    <property type="entry name" value="HD-domain/PDEase-like"/>
    <property type="match status" value="1"/>
</dbReference>
<evidence type="ECO:0000256" key="2">
    <source>
        <dbReference type="SAM" id="MobiDB-lite"/>
    </source>
</evidence>
<dbReference type="PANTHER" id="PTHR11373:SF32">
    <property type="entry name" value="DEOXYGUANOSINETRIPHOSPHATE TRIPHOSPHOHYDROLASE"/>
    <property type="match status" value="1"/>
</dbReference>
<feature type="region of interest" description="Disordered" evidence="2">
    <location>
        <begin position="1"/>
        <end position="48"/>
    </location>
</feature>
<dbReference type="GO" id="GO:0008832">
    <property type="term" value="F:dGTPase activity"/>
    <property type="evidence" value="ECO:0007669"/>
    <property type="project" value="TreeGrafter"/>
</dbReference>
<dbReference type="GO" id="GO:0006203">
    <property type="term" value="P:dGTP catabolic process"/>
    <property type="evidence" value="ECO:0007669"/>
    <property type="project" value="TreeGrafter"/>
</dbReference>
<evidence type="ECO:0000259" key="3">
    <source>
        <dbReference type="PROSITE" id="PS51831"/>
    </source>
</evidence>
<protein>
    <submittedName>
        <fullName evidence="4">Phosphodiesterase</fullName>
    </submittedName>
</protein>
<dbReference type="PANTHER" id="PTHR11373">
    <property type="entry name" value="DEOXYNUCLEOSIDE TRIPHOSPHATE TRIPHOSPHOHYDROLASE"/>
    <property type="match status" value="1"/>
</dbReference>
<dbReference type="Gene3D" id="1.10.3210.10">
    <property type="entry name" value="Hypothetical protein af1432"/>
    <property type="match status" value="1"/>
</dbReference>
<accession>A0A2T4UYF3</accession>
<evidence type="ECO:0000313" key="5">
    <source>
        <dbReference type="Proteomes" id="UP000241085"/>
    </source>
</evidence>
<name>A0A2T4UYF3_9MICO</name>
<evidence type="ECO:0000256" key="1">
    <source>
        <dbReference type="ARBA" id="ARBA00022801"/>
    </source>
</evidence>
<comment type="caution">
    <text evidence="4">The sequence shown here is derived from an EMBL/GenBank/DDBJ whole genome shotgun (WGS) entry which is preliminary data.</text>
</comment>
<feature type="compositionally biased region" description="Basic and acidic residues" evidence="2">
    <location>
        <begin position="38"/>
        <end position="48"/>
    </location>
</feature>
<dbReference type="Pfam" id="PF01966">
    <property type="entry name" value="HD"/>
    <property type="match status" value="1"/>
</dbReference>
<dbReference type="InterPro" id="IPR006261">
    <property type="entry name" value="dGTPase"/>
</dbReference>
<feature type="compositionally biased region" description="Polar residues" evidence="2">
    <location>
        <begin position="1"/>
        <end position="13"/>
    </location>
</feature>
<dbReference type="NCBIfam" id="TIGR01353">
    <property type="entry name" value="dGTP_triPase"/>
    <property type="match status" value="1"/>
</dbReference>
<feature type="domain" description="HD" evidence="3">
    <location>
        <begin position="95"/>
        <end position="283"/>
    </location>
</feature>
<keyword evidence="1" id="KW-0378">Hydrolase</keyword>
<dbReference type="InterPro" id="IPR006674">
    <property type="entry name" value="HD_domain"/>
</dbReference>
<dbReference type="RefSeq" id="WP_107575681.1">
    <property type="nucleotide sequence ID" value="NZ_PZPL01000001.1"/>
</dbReference>
<dbReference type="CDD" id="cd00077">
    <property type="entry name" value="HDc"/>
    <property type="match status" value="1"/>
</dbReference>
<dbReference type="InterPro" id="IPR050135">
    <property type="entry name" value="dGTPase-like"/>
</dbReference>
<dbReference type="SMART" id="SM00471">
    <property type="entry name" value="HDc"/>
    <property type="match status" value="1"/>
</dbReference>
<dbReference type="EMBL" id="PZPL01000001">
    <property type="protein sequence ID" value="PTL74549.1"/>
    <property type="molecule type" value="Genomic_DNA"/>
</dbReference>
<proteinExistence type="predicted"/>